<feature type="compositionally biased region" description="Basic and acidic residues" evidence="1">
    <location>
        <begin position="1"/>
        <end position="14"/>
    </location>
</feature>
<proteinExistence type="predicted"/>
<dbReference type="GO" id="GO:0003964">
    <property type="term" value="F:RNA-directed DNA polymerase activity"/>
    <property type="evidence" value="ECO:0007669"/>
    <property type="project" value="UniProtKB-KW"/>
</dbReference>
<dbReference type="EMBL" id="PKPP01012644">
    <property type="protein sequence ID" value="PWA42072.1"/>
    <property type="molecule type" value="Genomic_DNA"/>
</dbReference>
<sequence length="280" mass="31542">MDIKTTIKAQEKAKGGWAPPGQDAEQQPATRGDHTRSKSLPQIIKPPHKNKPLSESKQIPHKGSNRYPYPIAYQRGKQSTTGMPQLQNLGPEIAKSWFLLHAPRNRSTEASSIGCQQLHLSCTYIGLPIGANMSRCSNWSPLVERFQKRLSNWKSLRSVSSPSYKGGPWHHIIKLKEDLHPYGLNLELVFKRRVVNGQATRFLLDPWIGGPLLCDSFPRLFRLKSNSECMVIDRAPKPTAIVSPLYHLLLLLVCCLWYLVISHSPSTSHVPHLSFFLGMV</sequence>
<dbReference type="AlphaFoldDB" id="A0A2U1KZ81"/>
<protein>
    <submittedName>
        <fullName evidence="3">Reverse transcriptase domain, Zinc finger, CCHC-type, Isoprenoid synthase domain protein</fullName>
    </submittedName>
</protein>
<keyword evidence="3" id="KW-0695">RNA-directed DNA polymerase</keyword>
<evidence type="ECO:0000256" key="1">
    <source>
        <dbReference type="SAM" id="MobiDB-lite"/>
    </source>
</evidence>
<gene>
    <name evidence="3" type="ORF">CTI12_AA548120</name>
</gene>
<comment type="caution">
    <text evidence="3">The sequence shown here is derived from an EMBL/GenBank/DDBJ whole genome shotgun (WGS) entry which is preliminary data.</text>
</comment>
<keyword evidence="3" id="KW-0808">Transferase</keyword>
<evidence type="ECO:0000313" key="3">
    <source>
        <dbReference type="EMBL" id="PWA42072.1"/>
    </source>
</evidence>
<organism evidence="3 4">
    <name type="scientific">Artemisia annua</name>
    <name type="common">Sweet wormwood</name>
    <dbReference type="NCBI Taxonomy" id="35608"/>
    <lineage>
        <taxon>Eukaryota</taxon>
        <taxon>Viridiplantae</taxon>
        <taxon>Streptophyta</taxon>
        <taxon>Embryophyta</taxon>
        <taxon>Tracheophyta</taxon>
        <taxon>Spermatophyta</taxon>
        <taxon>Magnoliopsida</taxon>
        <taxon>eudicotyledons</taxon>
        <taxon>Gunneridae</taxon>
        <taxon>Pentapetalae</taxon>
        <taxon>asterids</taxon>
        <taxon>campanulids</taxon>
        <taxon>Asterales</taxon>
        <taxon>Asteraceae</taxon>
        <taxon>Asteroideae</taxon>
        <taxon>Anthemideae</taxon>
        <taxon>Artemisiinae</taxon>
        <taxon>Artemisia</taxon>
    </lineage>
</organism>
<evidence type="ECO:0000313" key="4">
    <source>
        <dbReference type="Proteomes" id="UP000245207"/>
    </source>
</evidence>
<keyword evidence="2" id="KW-1133">Transmembrane helix</keyword>
<accession>A0A2U1KZ81</accession>
<keyword evidence="4" id="KW-1185">Reference proteome</keyword>
<evidence type="ECO:0000256" key="2">
    <source>
        <dbReference type="SAM" id="Phobius"/>
    </source>
</evidence>
<dbReference type="PANTHER" id="PTHR33116">
    <property type="entry name" value="REVERSE TRANSCRIPTASE ZINC-BINDING DOMAIN-CONTAINING PROTEIN-RELATED-RELATED"/>
    <property type="match status" value="1"/>
</dbReference>
<dbReference type="PANTHER" id="PTHR33116:SF78">
    <property type="entry name" value="OS12G0587133 PROTEIN"/>
    <property type="match status" value="1"/>
</dbReference>
<keyword evidence="3" id="KW-0548">Nucleotidyltransferase</keyword>
<dbReference type="Proteomes" id="UP000245207">
    <property type="component" value="Unassembled WGS sequence"/>
</dbReference>
<reference evidence="3 4" key="1">
    <citation type="journal article" date="2018" name="Mol. Plant">
        <title>The genome of Artemisia annua provides insight into the evolution of Asteraceae family and artemisinin biosynthesis.</title>
        <authorList>
            <person name="Shen Q."/>
            <person name="Zhang L."/>
            <person name="Liao Z."/>
            <person name="Wang S."/>
            <person name="Yan T."/>
            <person name="Shi P."/>
            <person name="Liu M."/>
            <person name="Fu X."/>
            <person name="Pan Q."/>
            <person name="Wang Y."/>
            <person name="Lv Z."/>
            <person name="Lu X."/>
            <person name="Zhang F."/>
            <person name="Jiang W."/>
            <person name="Ma Y."/>
            <person name="Chen M."/>
            <person name="Hao X."/>
            <person name="Li L."/>
            <person name="Tang Y."/>
            <person name="Lv G."/>
            <person name="Zhou Y."/>
            <person name="Sun X."/>
            <person name="Brodelius P.E."/>
            <person name="Rose J.K.C."/>
            <person name="Tang K."/>
        </authorList>
    </citation>
    <scope>NUCLEOTIDE SEQUENCE [LARGE SCALE GENOMIC DNA]</scope>
    <source>
        <strain evidence="4">cv. Huhao1</strain>
        <tissue evidence="3">Leaf</tissue>
    </source>
</reference>
<feature type="region of interest" description="Disordered" evidence="1">
    <location>
        <begin position="1"/>
        <end position="67"/>
    </location>
</feature>
<keyword evidence="2" id="KW-0472">Membrane</keyword>
<name>A0A2U1KZ81_ARTAN</name>
<keyword evidence="2" id="KW-0812">Transmembrane</keyword>
<feature type="transmembrane region" description="Helical" evidence="2">
    <location>
        <begin position="244"/>
        <end position="261"/>
    </location>
</feature>